<dbReference type="PANTHER" id="PTHR13831">
    <property type="entry name" value="MEMBER OF THE HIR1 FAMILY OF WD-REPEAT PROTEINS"/>
    <property type="match status" value="1"/>
</dbReference>
<dbReference type="SUPFAM" id="SSF50978">
    <property type="entry name" value="WD40 repeat-like"/>
    <property type="match status" value="1"/>
</dbReference>
<feature type="repeat" description="WD" evidence="3">
    <location>
        <begin position="130"/>
        <end position="171"/>
    </location>
</feature>
<evidence type="ECO:0000256" key="2">
    <source>
        <dbReference type="ARBA" id="ARBA00022737"/>
    </source>
</evidence>
<dbReference type="InterPro" id="IPR015943">
    <property type="entry name" value="WD40/YVTN_repeat-like_dom_sf"/>
</dbReference>
<dbReference type="Pfam" id="PF00400">
    <property type="entry name" value="WD40"/>
    <property type="match status" value="3"/>
</dbReference>
<dbReference type="GO" id="GO:0006338">
    <property type="term" value="P:chromatin remodeling"/>
    <property type="evidence" value="ECO:0007669"/>
    <property type="project" value="TreeGrafter"/>
</dbReference>
<dbReference type="GO" id="GO:0031491">
    <property type="term" value="F:nucleosome binding"/>
    <property type="evidence" value="ECO:0007669"/>
    <property type="project" value="TreeGrafter"/>
</dbReference>
<dbReference type="PROSITE" id="PS00678">
    <property type="entry name" value="WD_REPEATS_1"/>
    <property type="match status" value="1"/>
</dbReference>
<dbReference type="InterPro" id="IPR019775">
    <property type="entry name" value="WD40_repeat_CS"/>
</dbReference>
<evidence type="ECO:0000313" key="4">
    <source>
        <dbReference type="EMBL" id="CAD5234973.1"/>
    </source>
</evidence>
<keyword evidence="7" id="KW-1185">Reference proteome</keyword>
<dbReference type="GO" id="GO:0000417">
    <property type="term" value="C:HIR complex"/>
    <property type="evidence" value="ECO:0007669"/>
    <property type="project" value="TreeGrafter"/>
</dbReference>
<dbReference type="EMBL" id="CAJFCV020000006">
    <property type="protein sequence ID" value="CAG9131086.1"/>
    <property type="molecule type" value="Genomic_DNA"/>
</dbReference>
<sequence length="460" mass="52102">MYIFNCGSIDHPAGQVYSVDLHPSGRLLATAGFNEKGKGCLIVWDLSSLIGNSSYLAKGIKSEKTAEKATSKRLKLDEKSHLKRQNCVRWSRIDDGRYLVLTGDNPIVHLYEPLYDMENNSFELRDACQLVGHKMEVMHAEFNRDGKLLATCSLDTSIIVWNMRDLSKPMRILTAEDGGHTDMVRGLVWDPLERFLITQSSDQTIKVWRVGNWECEQTIKGFANPSKFYSRLDWTADGSMLVAPCSSNTGFNTAKIVLRKQWMPELDLVGFEGTTSCVRGSARCSYIDMDGKTVVGSLVAVGSSDRSVSVWMLPIYQRPICVIQEILPEEILDLSWNDEKLIVCGINGSIRCLVFEESETGRFLSDREMALQYSKTFSYIPSIYRSSHEDAENYNITLPSDVKDIWEQFEDVTDEMVERSKECTLHLLPHNLTRSCQQCLATIKTKRERFPSPEVEVIGN</sequence>
<dbReference type="InterPro" id="IPR001680">
    <property type="entry name" value="WD40_rpt"/>
</dbReference>
<dbReference type="InterPro" id="IPR031120">
    <property type="entry name" value="HIR1-like"/>
</dbReference>
<evidence type="ECO:0000313" key="8">
    <source>
        <dbReference type="WBParaSite" id="BXY_0335000.1"/>
    </source>
</evidence>
<dbReference type="InterPro" id="IPR036322">
    <property type="entry name" value="WD40_repeat_dom_sf"/>
</dbReference>
<organism evidence="6 8">
    <name type="scientific">Bursaphelenchus xylophilus</name>
    <name type="common">Pinewood nematode worm</name>
    <name type="synonym">Aphelenchoides xylophilus</name>
    <dbReference type="NCBI Taxonomy" id="6326"/>
    <lineage>
        <taxon>Eukaryota</taxon>
        <taxon>Metazoa</taxon>
        <taxon>Ecdysozoa</taxon>
        <taxon>Nematoda</taxon>
        <taxon>Chromadorea</taxon>
        <taxon>Rhabditida</taxon>
        <taxon>Tylenchina</taxon>
        <taxon>Tylenchomorpha</taxon>
        <taxon>Aphelenchoidea</taxon>
        <taxon>Aphelenchoididae</taxon>
        <taxon>Bursaphelenchus</taxon>
    </lineage>
</organism>
<gene>
    <name evidence="4" type="ORF">BXYJ_LOCUS15064</name>
</gene>
<dbReference type="Proteomes" id="UP000095284">
    <property type="component" value="Unplaced"/>
</dbReference>
<feature type="repeat" description="WD" evidence="3">
    <location>
        <begin position="177"/>
        <end position="218"/>
    </location>
</feature>
<dbReference type="GO" id="GO:0006351">
    <property type="term" value="P:DNA-templated transcription"/>
    <property type="evidence" value="ECO:0007669"/>
    <property type="project" value="InterPro"/>
</dbReference>
<dbReference type="Proteomes" id="UP000659654">
    <property type="component" value="Unassembled WGS sequence"/>
</dbReference>
<dbReference type="PROSITE" id="PS50082">
    <property type="entry name" value="WD_REPEATS_2"/>
    <property type="match status" value="2"/>
</dbReference>
<protein>
    <submittedName>
        <fullName evidence="4">(pine wood nematode) hypothetical protein</fullName>
    </submittedName>
</protein>
<dbReference type="Proteomes" id="UP000582659">
    <property type="component" value="Unassembled WGS sequence"/>
</dbReference>
<dbReference type="PANTHER" id="PTHR13831:SF0">
    <property type="entry name" value="PROTEIN HIRA"/>
    <property type="match status" value="1"/>
</dbReference>
<keyword evidence="1 3" id="KW-0853">WD repeat</keyword>
<dbReference type="PROSITE" id="PS50294">
    <property type="entry name" value="WD_REPEATS_REGION"/>
    <property type="match status" value="2"/>
</dbReference>
<evidence type="ECO:0000313" key="6">
    <source>
        <dbReference type="Proteomes" id="UP000095284"/>
    </source>
</evidence>
<dbReference type="WBParaSite" id="BXY_0335000.1">
    <property type="protein sequence ID" value="BXY_0335000.1"/>
    <property type="gene ID" value="BXY_0335000"/>
</dbReference>
<dbReference type="AlphaFoldDB" id="A0A1I7RRK3"/>
<evidence type="ECO:0000313" key="7">
    <source>
        <dbReference type="Proteomes" id="UP000659654"/>
    </source>
</evidence>
<dbReference type="Gene3D" id="2.130.10.10">
    <property type="entry name" value="YVTN repeat-like/Quinoprotein amine dehydrogenase"/>
    <property type="match status" value="2"/>
</dbReference>
<evidence type="ECO:0000256" key="3">
    <source>
        <dbReference type="PROSITE-ProRule" id="PRU00221"/>
    </source>
</evidence>
<reference evidence="8" key="1">
    <citation type="submission" date="2016-11" db="UniProtKB">
        <authorList>
            <consortium name="WormBaseParasite"/>
        </authorList>
    </citation>
    <scope>IDENTIFICATION</scope>
</reference>
<accession>A0A1I7RRK3</accession>
<dbReference type="EMBL" id="CAJFDI010000006">
    <property type="protein sequence ID" value="CAD5234973.1"/>
    <property type="molecule type" value="Genomic_DNA"/>
</dbReference>
<dbReference type="eggNOG" id="KOG0973">
    <property type="taxonomic scope" value="Eukaryota"/>
</dbReference>
<proteinExistence type="predicted"/>
<dbReference type="SMART" id="SM00320">
    <property type="entry name" value="WD40"/>
    <property type="match status" value="6"/>
</dbReference>
<evidence type="ECO:0000256" key="1">
    <source>
        <dbReference type="ARBA" id="ARBA00022574"/>
    </source>
</evidence>
<evidence type="ECO:0000313" key="5">
    <source>
        <dbReference type="EMBL" id="CAG9131086.1"/>
    </source>
</evidence>
<dbReference type="GO" id="GO:0005634">
    <property type="term" value="C:nucleus"/>
    <property type="evidence" value="ECO:0007669"/>
    <property type="project" value="InterPro"/>
</dbReference>
<dbReference type="OrthoDB" id="1741719at2759"/>
<dbReference type="SMR" id="A0A1I7RRK3"/>
<name>A0A1I7RRK3_BURXY</name>
<keyword evidence="2" id="KW-0677">Repeat</keyword>
<dbReference type="GO" id="GO:0000785">
    <property type="term" value="C:chromatin"/>
    <property type="evidence" value="ECO:0007669"/>
    <property type="project" value="TreeGrafter"/>
</dbReference>
<reference evidence="5" key="2">
    <citation type="submission" date="2020-08" db="EMBL/GenBank/DDBJ databases">
        <authorList>
            <person name="Kikuchi T."/>
        </authorList>
    </citation>
    <scope>NUCLEOTIDE SEQUENCE</scope>
    <source>
        <strain evidence="4">Ka4C1</strain>
    </source>
</reference>